<dbReference type="InterPro" id="IPR036397">
    <property type="entry name" value="RNaseH_sf"/>
</dbReference>
<dbReference type="InterPro" id="IPR041588">
    <property type="entry name" value="Integrase_H2C2"/>
</dbReference>
<dbReference type="PANTHER" id="PTHR35046">
    <property type="entry name" value="ZINC KNUCKLE (CCHC-TYPE) FAMILY PROTEIN"/>
    <property type="match status" value="1"/>
</dbReference>
<evidence type="ECO:0000259" key="1">
    <source>
        <dbReference type="PROSITE" id="PS50994"/>
    </source>
</evidence>
<dbReference type="EMBL" id="GBRH01274313">
    <property type="protein sequence ID" value="JAD23582.1"/>
    <property type="molecule type" value="Transcribed_RNA"/>
</dbReference>
<reference evidence="2" key="1">
    <citation type="submission" date="2014-09" db="EMBL/GenBank/DDBJ databases">
        <authorList>
            <person name="Magalhaes I.L.F."/>
            <person name="Oliveira U."/>
            <person name="Santos F.R."/>
            <person name="Vidigal T.H.D.A."/>
            <person name="Brescovit A.D."/>
            <person name="Santos A.J."/>
        </authorList>
    </citation>
    <scope>NUCLEOTIDE SEQUENCE</scope>
    <source>
        <tissue evidence="2">Shoot tissue taken approximately 20 cm above the soil surface</tissue>
    </source>
</reference>
<name>A0A0A8YLU7_ARUDO</name>
<organism evidence="2">
    <name type="scientific">Arundo donax</name>
    <name type="common">Giant reed</name>
    <name type="synonym">Donax arundinaceus</name>
    <dbReference type="NCBI Taxonomy" id="35708"/>
    <lineage>
        <taxon>Eukaryota</taxon>
        <taxon>Viridiplantae</taxon>
        <taxon>Streptophyta</taxon>
        <taxon>Embryophyta</taxon>
        <taxon>Tracheophyta</taxon>
        <taxon>Spermatophyta</taxon>
        <taxon>Magnoliopsida</taxon>
        <taxon>Liliopsida</taxon>
        <taxon>Poales</taxon>
        <taxon>Poaceae</taxon>
        <taxon>PACMAD clade</taxon>
        <taxon>Arundinoideae</taxon>
        <taxon>Arundineae</taxon>
        <taxon>Arundo</taxon>
    </lineage>
</organism>
<dbReference type="PANTHER" id="PTHR35046:SF26">
    <property type="entry name" value="RNA-DIRECTED DNA POLYMERASE"/>
    <property type="match status" value="1"/>
</dbReference>
<dbReference type="Pfam" id="PF17921">
    <property type="entry name" value="Integrase_H2C2"/>
    <property type="match status" value="1"/>
</dbReference>
<dbReference type="GO" id="GO:0015074">
    <property type="term" value="P:DNA integration"/>
    <property type="evidence" value="ECO:0007669"/>
    <property type="project" value="InterPro"/>
</dbReference>
<dbReference type="Gene3D" id="1.10.340.70">
    <property type="match status" value="1"/>
</dbReference>
<dbReference type="InterPro" id="IPR001584">
    <property type="entry name" value="Integrase_cat-core"/>
</dbReference>
<evidence type="ECO:0000313" key="2">
    <source>
        <dbReference type="EMBL" id="JAD23582.1"/>
    </source>
</evidence>
<feature type="domain" description="Integrase catalytic" evidence="1">
    <location>
        <begin position="56"/>
        <end position="158"/>
    </location>
</feature>
<protein>
    <recommendedName>
        <fullName evidence="1">Integrase catalytic domain-containing protein</fullName>
    </recommendedName>
</protein>
<dbReference type="AlphaFoldDB" id="A0A0A8YLU7"/>
<dbReference type="PROSITE" id="PS50994">
    <property type="entry name" value="INTEGRASE"/>
    <property type="match status" value="1"/>
</dbReference>
<dbReference type="InterPro" id="IPR012337">
    <property type="entry name" value="RNaseH-like_sf"/>
</dbReference>
<dbReference type="Gene3D" id="3.30.420.10">
    <property type="entry name" value="Ribonuclease H-like superfamily/Ribonuclease H"/>
    <property type="match status" value="1"/>
</dbReference>
<sequence length="158" mass="17802">MHASPIGGHSGAKATYQRLKRLFHWKGIKADVDAFIKQCSIYQQAKHEHIHTPGLLQPLPIPQGAWQDLSMDFIDGLPNSEGYIVILVIVDSFTKCARFVALKHPYTAYSVARVMLDTVVQFHGFPKSIVSDRDKVFTAALWTELFKFTETKLLMSLA</sequence>
<dbReference type="SUPFAM" id="SSF53098">
    <property type="entry name" value="Ribonuclease H-like"/>
    <property type="match status" value="1"/>
</dbReference>
<reference evidence="2" key="2">
    <citation type="journal article" date="2015" name="Data Brief">
        <title>Shoot transcriptome of the giant reed, Arundo donax.</title>
        <authorList>
            <person name="Barrero R.A."/>
            <person name="Guerrero F.D."/>
            <person name="Moolhuijzen P."/>
            <person name="Goolsby J.A."/>
            <person name="Tidwell J."/>
            <person name="Bellgard S.E."/>
            <person name="Bellgard M.I."/>
        </authorList>
    </citation>
    <scope>NUCLEOTIDE SEQUENCE</scope>
    <source>
        <tissue evidence="2">Shoot tissue taken approximately 20 cm above the soil surface</tissue>
    </source>
</reference>
<accession>A0A0A8YLU7</accession>
<dbReference type="GO" id="GO:0003676">
    <property type="term" value="F:nucleic acid binding"/>
    <property type="evidence" value="ECO:0007669"/>
    <property type="project" value="InterPro"/>
</dbReference>
<proteinExistence type="predicted"/>